<dbReference type="PANTHER" id="PTHR42879">
    <property type="entry name" value="3-OXOACYL-(ACYL-CARRIER-PROTEIN) REDUCTASE"/>
    <property type="match status" value="1"/>
</dbReference>
<keyword evidence="2" id="KW-0560">Oxidoreductase</keyword>
<evidence type="ECO:0000256" key="2">
    <source>
        <dbReference type="ARBA" id="ARBA00023002"/>
    </source>
</evidence>
<reference evidence="4 5" key="1">
    <citation type="submission" date="2018-06" db="EMBL/GenBank/DDBJ databases">
        <title>Genomic Encyclopedia of Type Strains, Phase IV (KMG-IV): sequencing the most valuable type-strain genomes for metagenomic binning, comparative biology and taxonomic classification.</title>
        <authorList>
            <person name="Goeker M."/>
        </authorList>
    </citation>
    <scope>NUCLEOTIDE SEQUENCE [LARGE SCALE GENOMIC DNA]</scope>
    <source>
        <strain evidence="4 5">DSM 25532</strain>
    </source>
</reference>
<evidence type="ECO:0000256" key="1">
    <source>
        <dbReference type="ARBA" id="ARBA00006484"/>
    </source>
</evidence>
<dbReference type="InterPro" id="IPR002347">
    <property type="entry name" value="SDR_fam"/>
</dbReference>
<sequence>MPPDGVGKKYETFFSTECKGLQSSWRSDFMTPGMSIAIDLTGKTALITGASQGIGACMARTFHQAGATVVINHPGMGSTAADAASLAAELEQERAGSTLVVEANVASAEAVQAMMQKVREACGGLDYLINNAAIIRDRTVAKMSLEEWQSVMDVNLSGVFHCCKHALEIMRDHGAIVSMGSIAAIQGFYGQANYAAAKAGVQAMMRVISREAAKRGIRANAIAPGVVDTSMAATIPEHVRAEMLKNVPLARFGTVEEIAHVALFLCSPLASYVTGQTIEVNGGWRG</sequence>
<protein>
    <submittedName>
        <fullName evidence="4">3-oxoacyl-[acyl-carrier protein] reductase</fullName>
    </submittedName>
</protein>
<dbReference type="InterPro" id="IPR057326">
    <property type="entry name" value="KR_dom"/>
</dbReference>
<name>A0A366HUT8_9BACT</name>
<dbReference type="SUPFAM" id="SSF51735">
    <property type="entry name" value="NAD(P)-binding Rossmann-fold domains"/>
    <property type="match status" value="1"/>
</dbReference>
<evidence type="ECO:0000313" key="5">
    <source>
        <dbReference type="Proteomes" id="UP000253426"/>
    </source>
</evidence>
<dbReference type="PRINTS" id="PR00080">
    <property type="entry name" value="SDRFAMILY"/>
</dbReference>
<evidence type="ECO:0000313" key="4">
    <source>
        <dbReference type="EMBL" id="RBP47265.1"/>
    </source>
</evidence>
<proteinExistence type="inferred from homology"/>
<dbReference type="GO" id="GO:0032787">
    <property type="term" value="P:monocarboxylic acid metabolic process"/>
    <property type="evidence" value="ECO:0007669"/>
    <property type="project" value="UniProtKB-ARBA"/>
</dbReference>
<dbReference type="PANTHER" id="PTHR42879:SF2">
    <property type="entry name" value="3-OXOACYL-[ACYL-CARRIER-PROTEIN] REDUCTASE FABG"/>
    <property type="match status" value="1"/>
</dbReference>
<accession>A0A366HUT8</accession>
<dbReference type="Proteomes" id="UP000253426">
    <property type="component" value="Unassembled WGS sequence"/>
</dbReference>
<dbReference type="EMBL" id="QNRR01000001">
    <property type="protein sequence ID" value="RBP47265.1"/>
    <property type="molecule type" value="Genomic_DNA"/>
</dbReference>
<dbReference type="InterPro" id="IPR050259">
    <property type="entry name" value="SDR"/>
</dbReference>
<dbReference type="InterPro" id="IPR036291">
    <property type="entry name" value="NAD(P)-bd_dom_sf"/>
</dbReference>
<feature type="domain" description="Ketoreductase" evidence="3">
    <location>
        <begin position="43"/>
        <end position="225"/>
    </location>
</feature>
<dbReference type="FunFam" id="3.40.50.720:FF:000173">
    <property type="entry name" value="3-oxoacyl-[acyl-carrier protein] reductase"/>
    <property type="match status" value="1"/>
</dbReference>
<dbReference type="SMART" id="SM00822">
    <property type="entry name" value="PKS_KR"/>
    <property type="match status" value="1"/>
</dbReference>
<keyword evidence="5" id="KW-1185">Reference proteome</keyword>
<organism evidence="4 5">
    <name type="scientific">Roseimicrobium gellanilyticum</name>
    <dbReference type="NCBI Taxonomy" id="748857"/>
    <lineage>
        <taxon>Bacteria</taxon>
        <taxon>Pseudomonadati</taxon>
        <taxon>Verrucomicrobiota</taxon>
        <taxon>Verrucomicrobiia</taxon>
        <taxon>Verrucomicrobiales</taxon>
        <taxon>Verrucomicrobiaceae</taxon>
        <taxon>Roseimicrobium</taxon>
    </lineage>
</organism>
<dbReference type="Gene3D" id="3.40.50.720">
    <property type="entry name" value="NAD(P)-binding Rossmann-like Domain"/>
    <property type="match status" value="1"/>
</dbReference>
<dbReference type="GO" id="GO:0016491">
    <property type="term" value="F:oxidoreductase activity"/>
    <property type="evidence" value="ECO:0007669"/>
    <property type="project" value="UniProtKB-KW"/>
</dbReference>
<comment type="similarity">
    <text evidence="1">Belongs to the short-chain dehydrogenases/reductases (SDR) family.</text>
</comment>
<evidence type="ECO:0000259" key="3">
    <source>
        <dbReference type="SMART" id="SM00822"/>
    </source>
</evidence>
<comment type="caution">
    <text evidence="4">The sequence shown here is derived from an EMBL/GenBank/DDBJ whole genome shotgun (WGS) entry which is preliminary data.</text>
</comment>
<dbReference type="PRINTS" id="PR00081">
    <property type="entry name" value="GDHRDH"/>
</dbReference>
<dbReference type="Pfam" id="PF13561">
    <property type="entry name" value="adh_short_C2"/>
    <property type="match status" value="1"/>
</dbReference>
<dbReference type="PROSITE" id="PS00061">
    <property type="entry name" value="ADH_SHORT"/>
    <property type="match status" value="1"/>
</dbReference>
<dbReference type="AlphaFoldDB" id="A0A366HUT8"/>
<dbReference type="InterPro" id="IPR020904">
    <property type="entry name" value="Sc_DH/Rdtase_CS"/>
</dbReference>
<gene>
    <name evidence="4" type="ORF">DES53_10162</name>
</gene>